<sequence>MSINYFPDDEVFSSFQPHLNQQSIDIDGILKACELGATFPDVYDIPPYQTLGQIYPTDPDTGIYGGDDNQAETRIAHTGDGIGIDIDELFSIGESPYTSDGKQTGTIIEVHPEEEIGTLEMDPLDKGPPTKENENENTTENAMLNSTPLWDVLNADTPSSLRTRYCHCCDEVAVMRRQVRNIFFGNLQADFHSDIEKILVGLSNIQRGLHSFSYDVSLVIENVQQWMVENDERKD</sequence>
<evidence type="ECO:0000313" key="1">
    <source>
        <dbReference type="EMBL" id="KAH0545341.1"/>
    </source>
</evidence>
<name>A0A9P8I3L4_9PEZI</name>
<organism evidence="1 2">
    <name type="scientific">Glutinoglossum americanum</name>
    <dbReference type="NCBI Taxonomy" id="1670608"/>
    <lineage>
        <taxon>Eukaryota</taxon>
        <taxon>Fungi</taxon>
        <taxon>Dikarya</taxon>
        <taxon>Ascomycota</taxon>
        <taxon>Pezizomycotina</taxon>
        <taxon>Geoglossomycetes</taxon>
        <taxon>Geoglossales</taxon>
        <taxon>Geoglossaceae</taxon>
        <taxon>Glutinoglossum</taxon>
    </lineage>
</organism>
<comment type="caution">
    <text evidence="1">The sequence shown here is derived from an EMBL/GenBank/DDBJ whole genome shotgun (WGS) entry which is preliminary data.</text>
</comment>
<accession>A0A9P8I3L4</accession>
<keyword evidence="2" id="KW-1185">Reference proteome</keyword>
<protein>
    <submittedName>
        <fullName evidence="1">Uncharacterized protein</fullName>
    </submittedName>
</protein>
<gene>
    <name evidence="1" type="ORF">FGG08_000640</name>
</gene>
<reference evidence="1" key="1">
    <citation type="submission" date="2021-03" db="EMBL/GenBank/DDBJ databases">
        <title>Comparative genomics and phylogenomic investigation of the class Geoglossomycetes provide insights into ecological specialization and systematics.</title>
        <authorList>
            <person name="Melie T."/>
            <person name="Pirro S."/>
            <person name="Miller A.N."/>
            <person name="Quandt A."/>
        </authorList>
    </citation>
    <scope>NUCLEOTIDE SEQUENCE</scope>
    <source>
        <strain evidence="1">GBOQ0MN5Z8</strain>
    </source>
</reference>
<evidence type="ECO:0000313" key="2">
    <source>
        <dbReference type="Proteomes" id="UP000698800"/>
    </source>
</evidence>
<dbReference type="Proteomes" id="UP000698800">
    <property type="component" value="Unassembled WGS sequence"/>
</dbReference>
<dbReference type="AlphaFoldDB" id="A0A9P8I3L4"/>
<dbReference type="OrthoDB" id="10474582at2759"/>
<proteinExistence type="predicted"/>
<dbReference type="EMBL" id="JAGHQL010000007">
    <property type="protein sequence ID" value="KAH0545341.1"/>
    <property type="molecule type" value="Genomic_DNA"/>
</dbReference>